<dbReference type="PROSITE" id="PS50178">
    <property type="entry name" value="ZF_FYVE"/>
    <property type="match status" value="1"/>
</dbReference>
<evidence type="ECO:0000256" key="1">
    <source>
        <dbReference type="ARBA" id="ARBA00022723"/>
    </source>
</evidence>
<dbReference type="InterPro" id="IPR047337">
    <property type="entry name" value="FYVE_FYCO1"/>
</dbReference>
<evidence type="ECO:0000256" key="4">
    <source>
        <dbReference type="PROSITE-ProRule" id="PRU00091"/>
    </source>
</evidence>
<dbReference type="PANTHER" id="PTHR46753">
    <property type="entry name" value="FYVE AND COILED-COIL DOMAIN-CONTAINING PROTEIN 1"/>
    <property type="match status" value="1"/>
</dbReference>
<feature type="coiled-coil region" evidence="5">
    <location>
        <begin position="914"/>
        <end position="993"/>
    </location>
</feature>
<accession>A0AAQ5ZDB6</accession>
<dbReference type="FunFam" id="2.60.120.680:FF:000004">
    <property type="entry name" value="FYVE and coiled-coil domain containing 1"/>
    <property type="match status" value="1"/>
</dbReference>
<feature type="coiled-coil region" evidence="5">
    <location>
        <begin position="763"/>
        <end position="839"/>
    </location>
</feature>
<dbReference type="InterPro" id="IPR009038">
    <property type="entry name" value="GOLD_dom"/>
</dbReference>
<dbReference type="FunFam" id="1.20.58.900:FF:000010">
    <property type="entry name" value="FYVE and coiled-coil domain containing 1"/>
    <property type="match status" value="1"/>
</dbReference>
<dbReference type="InterPro" id="IPR037213">
    <property type="entry name" value="Run_dom_sf"/>
</dbReference>
<evidence type="ECO:0000313" key="10">
    <source>
        <dbReference type="Ensembl" id="ENSAOCP00000062852.1"/>
    </source>
</evidence>
<dbReference type="PANTHER" id="PTHR46753:SF2">
    <property type="entry name" value="FYVE AND COILED-COIL DOMAIN-CONTAINING PROTEIN 1"/>
    <property type="match status" value="1"/>
</dbReference>
<feature type="domain" description="RUN" evidence="8">
    <location>
        <begin position="38"/>
        <end position="171"/>
    </location>
</feature>
<dbReference type="Gene3D" id="2.60.120.680">
    <property type="entry name" value="GOLD domain"/>
    <property type="match status" value="1"/>
</dbReference>
<dbReference type="Proteomes" id="UP001501940">
    <property type="component" value="Chromosome 10"/>
</dbReference>
<keyword evidence="5" id="KW-0175">Coiled coil</keyword>
<evidence type="ECO:0000256" key="3">
    <source>
        <dbReference type="ARBA" id="ARBA00022833"/>
    </source>
</evidence>
<dbReference type="Gene3D" id="3.30.40.10">
    <property type="entry name" value="Zinc/RING finger domain, C3HC4 (zinc finger)"/>
    <property type="match status" value="1"/>
</dbReference>
<reference evidence="10" key="2">
    <citation type="submission" date="2025-08" db="UniProtKB">
        <authorList>
            <consortium name="Ensembl"/>
        </authorList>
    </citation>
    <scope>IDENTIFICATION</scope>
</reference>
<evidence type="ECO:0000313" key="11">
    <source>
        <dbReference type="Proteomes" id="UP001501940"/>
    </source>
</evidence>
<organism evidence="10 11">
    <name type="scientific">Amphiprion ocellaris</name>
    <name type="common">Clown anemonefish</name>
    <dbReference type="NCBI Taxonomy" id="80972"/>
    <lineage>
        <taxon>Eukaryota</taxon>
        <taxon>Metazoa</taxon>
        <taxon>Chordata</taxon>
        <taxon>Craniata</taxon>
        <taxon>Vertebrata</taxon>
        <taxon>Euteleostomi</taxon>
        <taxon>Actinopterygii</taxon>
        <taxon>Neopterygii</taxon>
        <taxon>Teleostei</taxon>
        <taxon>Neoteleostei</taxon>
        <taxon>Acanthomorphata</taxon>
        <taxon>Ovalentaria</taxon>
        <taxon>Pomacentridae</taxon>
        <taxon>Amphiprion</taxon>
    </lineage>
</organism>
<feature type="region of interest" description="Disordered" evidence="6">
    <location>
        <begin position="275"/>
        <end position="305"/>
    </location>
</feature>
<dbReference type="SMART" id="SM00064">
    <property type="entry name" value="FYVE"/>
    <property type="match status" value="1"/>
</dbReference>
<keyword evidence="1" id="KW-0479">Metal-binding</keyword>
<evidence type="ECO:0008006" key="12">
    <source>
        <dbReference type="Google" id="ProtNLM"/>
    </source>
</evidence>
<dbReference type="GO" id="GO:0005770">
    <property type="term" value="C:late endosome"/>
    <property type="evidence" value="ECO:0007669"/>
    <property type="project" value="TreeGrafter"/>
</dbReference>
<evidence type="ECO:0000256" key="6">
    <source>
        <dbReference type="SAM" id="MobiDB-lite"/>
    </source>
</evidence>
<dbReference type="PROSITE" id="PS50826">
    <property type="entry name" value="RUN"/>
    <property type="match status" value="1"/>
</dbReference>
<dbReference type="GeneTree" id="ENSGT00940000154044"/>
<reference evidence="10" key="3">
    <citation type="submission" date="2025-09" db="UniProtKB">
        <authorList>
            <consortium name="Ensembl"/>
        </authorList>
    </citation>
    <scope>IDENTIFICATION</scope>
</reference>
<dbReference type="SUPFAM" id="SSF57903">
    <property type="entry name" value="FYVE/PHD zinc finger"/>
    <property type="match status" value="1"/>
</dbReference>
<keyword evidence="3" id="KW-0862">Zinc</keyword>
<sequence>MATPSSVGDKQLQRIIRDLHDAVLELSKEHKECGEPITDDSANLHKFFYKLEYLLQFDQKEKTTFLGQRKDYWDYFCDCLIKIKGANDGIRFVKSIPELKTSLGKGRAFIRYSLVHQRLADTLQQCLINQKVTSDWYYARSPFLKYHLTADIINHLYELNQIQFDVAARGYDLDADWPKFARRTLGPGSSAYLWKPPSRCSSINSLVSNLSHSLLGELGELGEPSSSSNLDNLRIELDQSELRQQQLLLRVQKLGKEASELKGVVKDLQGQLLAQKSSNPASTASQSNQETGNEERINHHQTCRESISSELQDRLTAAEDKNMELLSKLDEALKEKGQQTASYCDSAWKIQELLDKLKTAEEDRLVAKREAEDRARHAERLSQELKLREEELRNSEEKLAEVKAGAHDEREEAITRLEELQSAVGRIQGALTLKEKETGNLRAQLQDLQASLECRERQAEELRKRLQEEREEVEQRCSMSSSHSEELDSLILDLRKTLKNRDKELAVSSERIKHLEEQLEKLNVEKETLSFQPNDDQVPSCNETANIEDYKAQCSNLKEINTKLLQTARRSEASITELTESRANLLDQLASLRASEEHLKGRVEATKISVEDREKKLLDENLHLEESVQKMIVQKEESDAKLKKLEHENKELLDVQSSLKKQLATTQQELDLLTAKAEKLDKNLTVSQRSQAELLEKIQETETKLRDQTVKCGILQSRAEELERRAGEQHDEKGAAESNEKMQKLHDEHQSSSVETKEAPFRLVIAEAQLELNLREVTRLQEEVVELRAQLLAGTEERMKVQALQEVTEASREDLRVLAEQLKAQVEELNRRHVDEILRSREREEALIRERDGEAQARAGLAAEVTASREELDKLKIRYEALCLENSESREALHRANTETAELGVHVCMLTAENEEARLRWESLSTRLQELEEEATQEAERLNTCMEQLRQENQELHTQLHNDESLLESKQKLQTELSKVQQEAEAVQEASQEEVQALRFQLASQAMCHENQLQMAENLRRVTQDKQSFDLKTAAELDDLYRTKINLEERLVELIREKDALWQKSDALEFEQKLRDEETERDINYCLGCHTQFSWWFRKYNCRLCGRPFCYYCCSNAVSTQQGGNRERCCRDCYNQHSAVVERHPQEEVTHSTPGTPFSRLLQAGRAVAGVSGDSLSQSYIYLCSKTCINVKFAILIRSNSASAGDLTAEETDDLSAAVQDAEICLLKSGELTLSAHFTVDDISGFGDSSRELFIKSSCYSTIPITMSSPGPTVSWTFTSEPKSISFSVVYRESAEIPLEHAKVLIPLTRCNSHKETIQGELKVRNPGEYTLIFDNSFSRFISKKVLYHLSLDKPVVYDGTDLL</sequence>
<dbReference type="InterPro" id="IPR004012">
    <property type="entry name" value="Run_dom"/>
</dbReference>
<evidence type="ECO:0000256" key="2">
    <source>
        <dbReference type="ARBA" id="ARBA00022771"/>
    </source>
</evidence>
<feature type="coiled-coil region" evidence="5">
    <location>
        <begin position="230"/>
        <end position="271"/>
    </location>
</feature>
<dbReference type="GO" id="GO:0005776">
    <property type="term" value="C:autophagosome"/>
    <property type="evidence" value="ECO:0007669"/>
    <property type="project" value="TreeGrafter"/>
</dbReference>
<evidence type="ECO:0000259" key="9">
    <source>
        <dbReference type="PROSITE" id="PS50866"/>
    </source>
</evidence>
<name>A0AAQ5ZDB6_AMPOC</name>
<dbReference type="Pfam" id="PF02759">
    <property type="entry name" value="RUN"/>
    <property type="match status" value="1"/>
</dbReference>
<keyword evidence="11" id="KW-1185">Reference proteome</keyword>
<proteinExistence type="predicted"/>
<evidence type="ECO:0000256" key="5">
    <source>
        <dbReference type="SAM" id="Coils"/>
    </source>
</evidence>
<dbReference type="PROSITE" id="PS50866">
    <property type="entry name" value="GOLD"/>
    <property type="match status" value="1"/>
</dbReference>
<keyword evidence="2 4" id="KW-0863">Zinc-finger</keyword>
<dbReference type="InterPro" id="IPR013083">
    <property type="entry name" value="Znf_RING/FYVE/PHD"/>
</dbReference>
<feature type="domain" description="GOLD" evidence="9">
    <location>
        <begin position="1223"/>
        <end position="1352"/>
    </location>
</feature>
<feature type="compositionally biased region" description="Polar residues" evidence="6">
    <location>
        <begin position="275"/>
        <end position="291"/>
    </location>
</feature>
<dbReference type="Pfam" id="PF01363">
    <property type="entry name" value="FYVE"/>
    <property type="match status" value="1"/>
</dbReference>
<reference evidence="10 11" key="1">
    <citation type="submission" date="2022-01" db="EMBL/GenBank/DDBJ databases">
        <title>A chromosome-scale genome assembly of the false clownfish, Amphiprion ocellaris.</title>
        <authorList>
            <person name="Ryu T."/>
        </authorList>
    </citation>
    <scope>NUCLEOTIDE SEQUENCE [LARGE SCALE GENOMIC DNA]</scope>
</reference>
<dbReference type="CDD" id="cd17698">
    <property type="entry name" value="RUN_FYCO1"/>
    <property type="match status" value="1"/>
</dbReference>
<dbReference type="InterPro" id="IPR047336">
    <property type="entry name" value="RUN_FYCO1"/>
</dbReference>
<feature type="coiled-coil region" evidence="5">
    <location>
        <begin position="308"/>
        <end position="595"/>
    </location>
</feature>
<dbReference type="InterPro" id="IPR011011">
    <property type="entry name" value="Znf_FYVE_PHD"/>
</dbReference>
<feature type="domain" description="FYVE-type" evidence="7">
    <location>
        <begin position="1080"/>
        <end position="1138"/>
    </location>
</feature>
<dbReference type="GO" id="GO:0005764">
    <property type="term" value="C:lysosome"/>
    <property type="evidence" value="ECO:0007669"/>
    <property type="project" value="TreeGrafter"/>
</dbReference>
<dbReference type="SUPFAM" id="SSF101576">
    <property type="entry name" value="Supernatant protein factor (SPF), C-terminal domain"/>
    <property type="match status" value="1"/>
</dbReference>
<dbReference type="InterPro" id="IPR017455">
    <property type="entry name" value="Znf_FYVE-rel"/>
</dbReference>
<dbReference type="CDD" id="cd15726">
    <property type="entry name" value="FYVE_FYCO1"/>
    <property type="match status" value="1"/>
</dbReference>
<dbReference type="Ensembl" id="ENSAOCT00000069711.1">
    <property type="protein sequence ID" value="ENSAOCP00000062852.1"/>
    <property type="gene ID" value="ENSAOCG00000016375.2"/>
</dbReference>
<dbReference type="SUPFAM" id="SSF140741">
    <property type="entry name" value="RUN domain-like"/>
    <property type="match status" value="1"/>
</dbReference>
<dbReference type="InterPro" id="IPR036598">
    <property type="entry name" value="GOLD_dom_sf"/>
</dbReference>
<dbReference type="InterPro" id="IPR000306">
    <property type="entry name" value="Znf_FYVE"/>
</dbReference>
<evidence type="ECO:0000259" key="8">
    <source>
        <dbReference type="PROSITE" id="PS50826"/>
    </source>
</evidence>
<protein>
    <recommendedName>
        <fullName evidence="12">FYVE and coiled-coil domain containing 1b</fullName>
    </recommendedName>
</protein>
<evidence type="ECO:0000259" key="7">
    <source>
        <dbReference type="PROSITE" id="PS50178"/>
    </source>
</evidence>
<dbReference type="GO" id="GO:0072383">
    <property type="term" value="P:plus-end-directed vesicle transport along microtubule"/>
    <property type="evidence" value="ECO:0007669"/>
    <property type="project" value="TreeGrafter"/>
</dbReference>
<feature type="region of interest" description="Disordered" evidence="6">
    <location>
        <begin position="722"/>
        <end position="755"/>
    </location>
</feature>
<dbReference type="Gene3D" id="1.20.58.900">
    <property type="match status" value="1"/>
</dbReference>
<dbReference type="GO" id="GO:0008270">
    <property type="term" value="F:zinc ion binding"/>
    <property type="evidence" value="ECO:0007669"/>
    <property type="project" value="UniProtKB-KW"/>
</dbReference>
<dbReference type="GO" id="GO:1901098">
    <property type="term" value="P:positive regulation of autophagosome maturation"/>
    <property type="evidence" value="ECO:0007669"/>
    <property type="project" value="TreeGrafter"/>
</dbReference>